<feature type="compositionally biased region" description="Basic and acidic residues" evidence="1">
    <location>
        <begin position="116"/>
        <end position="154"/>
    </location>
</feature>
<feature type="compositionally biased region" description="Polar residues" evidence="1">
    <location>
        <begin position="340"/>
        <end position="351"/>
    </location>
</feature>
<evidence type="ECO:0000313" key="2">
    <source>
        <dbReference type="EMBL" id="RAL47620.1"/>
    </source>
</evidence>
<dbReference type="InterPro" id="IPR034604">
    <property type="entry name" value="SRRP53"/>
</dbReference>
<name>A0A328DQS7_9ASTE</name>
<proteinExistence type="predicted"/>
<evidence type="ECO:0000256" key="1">
    <source>
        <dbReference type="SAM" id="MobiDB-lite"/>
    </source>
</evidence>
<dbReference type="EMBL" id="NQVE01000114">
    <property type="protein sequence ID" value="RAL47620.1"/>
    <property type="molecule type" value="Genomic_DNA"/>
</dbReference>
<feature type="compositionally biased region" description="Polar residues" evidence="1">
    <location>
        <begin position="63"/>
        <end position="94"/>
    </location>
</feature>
<dbReference type="PANTHER" id="PTHR31968">
    <property type="entry name" value="SERINE/ARGININE-RELATED PROTEIN 53"/>
    <property type="match status" value="1"/>
</dbReference>
<comment type="caution">
    <text evidence="2">The sequence shown here is derived from an EMBL/GenBank/DDBJ whole genome shotgun (WGS) entry which is preliminary data.</text>
</comment>
<dbReference type="Proteomes" id="UP000249390">
    <property type="component" value="Unassembled WGS sequence"/>
</dbReference>
<feature type="region of interest" description="Disordered" evidence="1">
    <location>
        <begin position="61"/>
        <end position="234"/>
    </location>
</feature>
<feature type="compositionally biased region" description="Basic residues" evidence="1">
    <location>
        <begin position="155"/>
        <end position="165"/>
    </location>
</feature>
<dbReference type="GO" id="GO:0005737">
    <property type="term" value="C:cytoplasm"/>
    <property type="evidence" value="ECO:0007669"/>
    <property type="project" value="TreeGrafter"/>
</dbReference>
<dbReference type="AlphaFoldDB" id="A0A328DQS7"/>
<feature type="region of interest" description="Disordered" evidence="1">
    <location>
        <begin position="332"/>
        <end position="374"/>
    </location>
</feature>
<organism evidence="2 3">
    <name type="scientific">Cuscuta australis</name>
    <dbReference type="NCBI Taxonomy" id="267555"/>
    <lineage>
        <taxon>Eukaryota</taxon>
        <taxon>Viridiplantae</taxon>
        <taxon>Streptophyta</taxon>
        <taxon>Embryophyta</taxon>
        <taxon>Tracheophyta</taxon>
        <taxon>Spermatophyta</taxon>
        <taxon>Magnoliopsida</taxon>
        <taxon>eudicotyledons</taxon>
        <taxon>Gunneridae</taxon>
        <taxon>Pentapetalae</taxon>
        <taxon>asterids</taxon>
        <taxon>lamiids</taxon>
        <taxon>Solanales</taxon>
        <taxon>Convolvulaceae</taxon>
        <taxon>Cuscuteae</taxon>
        <taxon>Cuscuta</taxon>
        <taxon>Cuscuta subgen. Grammica</taxon>
        <taxon>Cuscuta sect. Cleistogrammica</taxon>
    </lineage>
</organism>
<reference evidence="2 3" key="1">
    <citation type="submission" date="2018-06" db="EMBL/GenBank/DDBJ databases">
        <title>The Genome of Cuscuta australis (Dodder) Provides Insight into the Evolution of Plant Parasitism.</title>
        <authorList>
            <person name="Liu H."/>
        </authorList>
    </citation>
    <scope>NUCLEOTIDE SEQUENCE [LARGE SCALE GENOMIC DNA]</scope>
    <source>
        <strain evidence="3">cv. Yunnan</strain>
        <tissue evidence="2">Vines</tissue>
    </source>
</reference>
<gene>
    <name evidence="2" type="ORF">DM860_011358</name>
</gene>
<protein>
    <submittedName>
        <fullName evidence="2">Uncharacterized protein</fullName>
    </submittedName>
</protein>
<keyword evidence="3" id="KW-1185">Reference proteome</keyword>
<dbReference type="GO" id="GO:0000380">
    <property type="term" value="P:alternative mRNA splicing, via spliceosome"/>
    <property type="evidence" value="ECO:0007669"/>
    <property type="project" value="InterPro"/>
</dbReference>
<evidence type="ECO:0000313" key="3">
    <source>
        <dbReference type="Proteomes" id="UP000249390"/>
    </source>
</evidence>
<sequence length="397" mass="44963">MITGFLLEPDSQFAAKIVTGPCRSHQSASVSMEEEKAAAYYDDLSRKGGGAARFKQGLGFSAASGSNDAVPSRGSATPSASSFLSNFVRASSPSKNEELERKSQLQSIQNKLKKKPKEDEKSVSSSRVSKDRDDGKRSYRHSRDILSHERESRSRERHSKHRSSSRSKDRVRDRYSKRRSRSRSRSSNRRYRSRSTSSDRGRERRRRRRSRSGSDEDRDKRRKKNRDGKGRNSGIDYATVIEGYDRMTPAERVKAKMKLQLSETAEKDEAKGMGAGWERFDFNKDASLDDDEIEAAEDDVALVKQIGQTFRFSAMEARREEQIKAAHDEAIFGSSCHPPQKNTNLGTSSHEPVTVDEMETKNVETSTPQTDDSLTNLISDQVMAMQQVSWRDRTRKS</sequence>
<dbReference type="GO" id="GO:0005634">
    <property type="term" value="C:nucleus"/>
    <property type="evidence" value="ECO:0007669"/>
    <property type="project" value="TreeGrafter"/>
</dbReference>
<accession>A0A328DQS7</accession>
<feature type="compositionally biased region" description="Polar residues" evidence="1">
    <location>
        <begin position="363"/>
        <end position="374"/>
    </location>
</feature>
<dbReference type="PANTHER" id="PTHR31968:SF4">
    <property type="entry name" value="SERINE_ARGININE-RELATED PROTEIN 53"/>
    <property type="match status" value="1"/>
</dbReference>
<feature type="compositionally biased region" description="Basic residues" evidence="1">
    <location>
        <begin position="175"/>
        <end position="193"/>
    </location>
</feature>